<keyword evidence="5" id="KW-1185">Reference proteome</keyword>
<reference evidence="4 5" key="1">
    <citation type="submission" date="2019-01" db="EMBL/GenBank/DDBJ databases">
        <title>Ktedonosporobacter rubrisoli SCAWS-G2.</title>
        <authorList>
            <person name="Huang Y."/>
            <person name="Yan B."/>
        </authorList>
    </citation>
    <scope>NUCLEOTIDE SEQUENCE [LARGE SCALE GENOMIC DNA]</scope>
    <source>
        <strain evidence="4 5">SCAWS-G2</strain>
    </source>
</reference>
<dbReference type="OrthoDB" id="9805924at2"/>
<dbReference type="SUPFAM" id="SSF55729">
    <property type="entry name" value="Acyl-CoA N-acyltransferases (Nat)"/>
    <property type="match status" value="1"/>
</dbReference>
<dbReference type="Pfam" id="PF00583">
    <property type="entry name" value="Acetyltransf_1"/>
    <property type="match status" value="1"/>
</dbReference>
<dbReference type="PANTHER" id="PTHR43877">
    <property type="entry name" value="AMINOALKYLPHOSPHONATE N-ACETYLTRANSFERASE-RELATED-RELATED"/>
    <property type="match status" value="1"/>
</dbReference>
<dbReference type="InterPro" id="IPR016181">
    <property type="entry name" value="Acyl_CoA_acyltransferase"/>
</dbReference>
<evidence type="ECO:0000256" key="1">
    <source>
        <dbReference type="ARBA" id="ARBA00022679"/>
    </source>
</evidence>
<keyword evidence="2" id="KW-0012">Acyltransferase</keyword>
<dbReference type="InterPro" id="IPR050832">
    <property type="entry name" value="Bact_Acetyltransf"/>
</dbReference>
<dbReference type="CDD" id="cd04301">
    <property type="entry name" value="NAT_SF"/>
    <property type="match status" value="1"/>
</dbReference>
<evidence type="ECO:0000259" key="3">
    <source>
        <dbReference type="PROSITE" id="PS51186"/>
    </source>
</evidence>
<accession>A0A4P6JND7</accession>
<gene>
    <name evidence="4" type="ORF">EPA93_12715</name>
</gene>
<dbReference type="PROSITE" id="PS51186">
    <property type="entry name" value="GNAT"/>
    <property type="match status" value="1"/>
</dbReference>
<sequence length="202" mass="23270">MEQDHSKRPREVYCEDVTDEVVASWAEQGYTLAFAEEVMRYNLSQGLPRVVVPFEVSYLAWEAAHIHDFFSLYVASFRERPGFPEWDEACWLQWVSDDPAFRADLSFLALVQGQAVGFITNAEDEEEPARCGYLIQVGIHPKWRGRRLGTVLITHALQAWRAVGREAVLLHVNVNNPGAIRLYQQLGFVCIRRRGKFIEQMK</sequence>
<dbReference type="Proteomes" id="UP000290365">
    <property type="component" value="Chromosome"/>
</dbReference>
<evidence type="ECO:0000313" key="4">
    <source>
        <dbReference type="EMBL" id="QBD76819.1"/>
    </source>
</evidence>
<dbReference type="Gene3D" id="3.40.630.30">
    <property type="match status" value="1"/>
</dbReference>
<dbReference type="InterPro" id="IPR000182">
    <property type="entry name" value="GNAT_dom"/>
</dbReference>
<proteinExistence type="predicted"/>
<organism evidence="4 5">
    <name type="scientific">Ktedonosporobacter rubrisoli</name>
    <dbReference type="NCBI Taxonomy" id="2509675"/>
    <lineage>
        <taxon>Bacteria</taxon>
        <taxon>Bacillati</taxon>
        <taxon>Chloroflexota</taxon>
        <taxon>Ktedonobacteria</taxon>
        <taxon>Ktedonobacterales</taxon>
        <taxon>Ktedonosporobacteraceae</taxon>
        <taxon>Ktedonosporobacter</taxon>
    </lineage>
</organism>
<keyword evidence="1 4" id="KW-0808">Transferase</keyword>
<feature type="domain" description="N-acetyltransferase" evidence="3">
    <location>
        <begin position="56"/>
        <end position="202"/>
    </location>
</feature>
<dbReference type="GO" id="GO:0016747">
    <property type="term" value="F:acyltransferase activity, transferring groups other than amino-acyl groups"/>
    <property type="evidence" value="ECO:0007669"/>
    <property type="project" value="InterPro"/>
</dbReference>
<dbReference type="AlphaFoldDB" id="A0A4P6JND7"/>
<dbReference type="KEGG" id="kbs:EPA93_12715"/>
<protein>
    <submittedName>
        <fullName evidence="4">GNAT family N-acetyltransferase</fullName>
    </submittedName>
</protein>
<dbReference type="RefSeq" id="WP_129887883.1">
    <property type="nucleotide sequence ID" value="NZ_CP035758.1"/>
</dbReference>
<name>A0A4P6JND7_KTERU</name>
<dbReference type="EMBL" id="CP035758">
    <property type="protein sequence ID" value="QBD76819.1"/>
    <property type="molecule type" value="Genomic_DNA"/>
</dbReference>
<evidence type="ECO:0000256" key="2">
    <source>
        <dbReference type="ARBA" id="ARBA00023315"/>
    </source>
</evidence>
<evidence type="ECO:0000313" key="5">
    <source>
        <dbReference type="Proteomes" id="UP000290365"/>
    </source>
</evidence>